<dbReference type="EMBL" id="UZAF01016110">
    <property type="protein sequence ID" value="VDO20628.1"/>
    <property type="molecule type" value="Genomic_DNA"/>
</dbReference>
<proteinExistence type="predicted"/>
<dbReference type="Proteomes" id="UP000268014">
    <property type="component" value="Unassembled WGS sequence"/>
</dbReference>
<reference evidence="4" key="1">
    <citation type="submission" date="2017-02" db="UniProtKB">
        <authorList>
            <consortium name="WormBaseParasite"/>
        </authorList>
    </citation>
    <scope>IDENTIFICATION</scope>
</reference>
<protein>
    <submittedName>
        <fullName evidence="4">Ferritin</fullName>
    </submittedName>
</protein>
<dbReference type="WBParaSite" id="HPLM_0000331801-mRNA-1">
    <property type="protein sequence ID" value="HPLM_0000331801-mRNA-1"/>
    <property type="gene ID" value="HPLM_0000331801"/>
</dbReference>
<evidence type="ECO:0000313" key="4">
    <source>
        <dbReference type="WBParaSite" id="HPLM_0000331801-mRNA-1"/>
    </source>
</evidence>
<sequence length="85" mass="9594">MSSIDRPSATSANDRTSSPVSNIDAPTTYVDRASSPVNEFAEDYLKKLLEYEECLSIALARIYNLEGRLAECMQAAWRDEGFRRE</sequence>
<gene>
    <name evidence="2" type="ORF">HPLM_LOCUS3310</name>
</gene>
<dbReference type="AlphaFoldDB" id="A0A0N4W134"/>
<accession>A0A0N4W134</accession>
<organism evidence="4">
    <name type="scientific">Haemonchus placei</name>
    <name type="common">Barber's pole worm</name>
    <dbReference type="NCBI Taxonomy" id="6290"/>
    <lineage>
        <taxon>Eukaryota</taxon>
        <taxon>Metazoa</taxon>
        <taxon>Ecdysozoa</taxon>
        <taxon>Nematoda</taxon>
        <taxon>Chromadorea</taxon>
        <taxon>Rhabditida</taxon>
        <taxon>Rhabditina</taxon>
        <taxon>Rhabditomorpha</taxon>
        <taxon>Strongyloidea</taxon>
        <taxon>Trichostrongylidae</taxon>
        <taxon>Haemonchus</taxon>
    </lineage>
</organism>
<feature type="region of interest" description="Disordered" evidence="1">
    <location>
        <begin position="1"/>
        <end position="27"/>
    </location>
</feature>
<evidence type="ECO:0000313" key="3">
    <source>
        <dbReference type="Proteomes" id="UP000268014"/>
    </source>
</evidence>
<reference evidence="2 3" key="2">
    <citation type="submission" date="2018-11" db="EMBL/GenBank/DDBJ databases">
        <authorList>
            <consortium name="Pathogen Informatics"/>
        </authorList>
    </citation>
    <scope>NUCLEOTIDE SEQUENCE [LARGE SCALE GENOMIC DNA]</scope>
    <source>
        <strain evidence="2 3">MHpl1</strain>
    </source>
</reference>
<name>A0A0N4W134_HAEPC</name>
<evidence type="ECO:0000313" key="2">
    <source>
        <dbReference type="EMBL" id="VDO20628.1"/>
    </source>
</evidence>
<feature type="compositionally biased region" description="Polar residues" evidence="1">
    <location>
        <begin position="1"/>
        <end position="25"/>
    </location>
</feature>
<evidence type="ECO:0000256" key="1">
    <source>
        <dbReference type="SAM" id="MobiDB-lite"/>
    </source>
</evidence>
<keyword evidence="3" id="KW-1185">Reference proteome</keyword>